<comment type="caution">
    <text evidence="2">The sequence shown here is derived from an EMBL/GenBank/DDBJ whole genome shotgun (WGS) entry which is preliminary data.</text>
</comment>
<evidence type="ECO:0000256" key="1">
    <source>
        <dbReference type="SAM" id="MobiDB-lite"/>
    </source>
</evidence>
<name>A0ABV7QWW9_9PSEU</name>
<gene>
    <name evidence="2" type="ORF">ACFORO_42710</name>
</gene>
<reference evidence="3" key="1">
    <citation type="journal article" date="2019" name="Int. J. Syst. Evol. Microbiol.">
        <title>The Global Catalogue of Microorganisms (GCM) 10K type strain sequencing project: providing services to taxonomists for standard genome sequencing and annotation.</title>
        <authorList>
            <consortium name="The Broad Institute Genomics Platform"/>
            <consortium name="The Broad Institute Genome Sequencing Center for Infectious Disease"/>
            <person name="Wu L."/>
            <person name="Ma J."/>
        </authorList>
    </citation>
    <scope>NUCLEOTIDE SEQUENCE [LARGE SCALE GENOMIC DNA]</scope>
    <source>
        <strain evidence="3">CGMCC 4.7682</strain>
    </source>
</reference>
<feature type="region of interest" description="Disordered" evidence="1">
    <location>
        <begin position="1"/>
        <end position="22"/>
    </location>
</feature>
<protein>
    <submittedName>
        <fullName evidence="2">XRE family transcriptional regulator</fullName>
    </submittedName>
</protein>
<proteinExistence type="predicted"/>
<evidence type="ECO:0000313" key="2">
    <source>
        <dbReference type="EMBL" id="MFC3516935.1"/>
    </source>
</evidence>
<dbReference type="Proteomes" id="UP001595764">
    <property type="component" value="Unassembled WGS sequence"/>
</dbReference>
<evidence type="ECO:0000313" key="3">
    <source>
        <dbReference type="Proteomes" id="UP001595764"/>
    </source>
</evidence>
<sequence>MANDALRLAREAKPSQIHPGMPMSREELAGLVAERIALDLGKPAPFDANHLGKLERGAVQRPSAIVRAALCSVLDAGESELGFTSHGERERVVAALSGKVATDADALRAIAGVLAGVRRLEDATGAADVLPTVHAQRSMVDRLAQNARGQVRAEAVGLLSELEQYLGWLSIPLDRWSQSRQHLDRAATLALEAGDPDRLSTALSFSAYRNLRRDNLQSAEALNEAAGRDTRVNVGLRTYTKFQRAEVLARDGQSAESRRVLADAERLTEGLPIDPEELPTAGYWYIPSFFLGQRAFVLAALGEKQEAARTAREAIAEMPPAWRTAEWAGRRLKLAELDS</sequence>
<organism evidence="2 3">
    <name type="scientific">Amycolatopsis halotolerans</name>
    <dbReference type="NCBI Taxonomy" id="330083"/>
    <lineage>
        <taxon>Bacteria</taxon>
        <taxon>Bacillati</taxon>
        <taxon>Actinomycetota</taxon>
        <taxon>Actinomycetes</taxon>
        <taxon>Pseudonocardiales</taxon>
        <taxon>Pseudonocardiaceae</taxon>
        <taxon>Amycolatopsis</taxon>
    </lineage>
</organism>
<dbReference type="EMBL" id="JBHRWI010000070">
    <property type="protein sequence ID" value="MFC3516935.1"/>
    <property type="molecule type" value="Genomic_DNA"/>
</dbReference>
<accession>A0ABV7QWW9</accession>
<keyword evidence="3" id="KW-1185">Reference proteome</keyword>
<dbReference type="RefSeq" id="WP_377870206.1">
    <property type="nucleotide sequence ID" value="NZ_JBHMAY010000021.1"/>
</dbReference>